<comment type="similarity">
    <text evidence="1 3">Belongs to the HMG-CoA reductase family.</text>
</comment>
<dbReference type="PROSITE" id="PS50065">
    <property type="entry name" value="HMG_COA_REDUCTASE_4"/>
    <property type="match status" value="1"/>
</dbReference>
<dbReference type="UniPathway" id="UPA00257">
    <property type="reaction ID" value="UER00367"/>
</dbReference>
<dbReference type="STRING" id="28189.CCYN74_300027"/>
<dbReference type="PANTHER" id="PTHR10572:SF24">
    <property type="entry name" value="3-HYDROXY-3-METHYLGLUTARYL-COENZYME A REDUCTASE"/>
    <property type="match status" value="1"/>
</dbReference>
<dbReference type="PRINTS" id="PR00071">
    <property type="entry name" value="HMGCOARDTASE"/>
</dbReference>
<dbReference type="InterPro" id="IPR009029">
    <property type="entry name" value="HMG_CoA_Rdtase_sub-bd_dom_sf"/>
</dbReference>
<dbReference type="PANTHER" id="PTHR10572">
    <property type="entry name" value="3-HYDROXY-3-METHYLGLUTARYL-COENZYME A REDUCTASE"/>
    <property type="match status" value="1"/>
</dbReference>
<protein>
    <recommendedName>
        <fullName evidence="3">3-hydroxy-3-methylglutaryl coenzyme A reductase</fullName>
        <shortName evidence="3">HMG-CoA reductase</shortName>
        <ecNumber evidence="3">1.1.1.88</ecNumber>
    </recommendedName>
</protein>
<dbReference type="EC" id="1.1.1.88" evidence="3"/>
<comment type="catalytic activity">
    <reaction evidence="3">
        <text>(R)-mevalonate + 2 NAD(+) + CoA = (3S)-3-hydroxy-3-methylglutaryl-CoA + 2 NADH + 2 H(+)</text>
        <dbReference type="Rhea" id="RHEA:14833"/>
        <dbReference type="ChEBI" id="CHEBI:15378"/>
        <dbReference type="ChEBI" id="CHEBI:36464"/>
        <dbReference type="ChEBI" id="CHEBI:43074"/>
        <dbReference type="ChEBI" id="CHEBI:57287"/>
        <dbReference type="ChEBI" id="CHEBI:57540"/>
        <dbReference type="ChEBI" id="CHEBI:57945"/>
        <dbReference type="EC" id="1.1.1.88"/>
    </reaction>
</comment>
<dbReference type="GO" id="GO:0015936">
    <property type="term" value="P:coenzyme A metabolic process"/>
    <property type="evidence" value="ECO:0007669"/>
    <property type="project" value="InterPro"/>
</dbReference>
<dbReference type="Proteomes" id="UP000038055">
    <property type="component" value="Unassembled WGS sequence"/>
</dbReference>
<dbReference type="NCBIfam" id="TIGR00532">
    <property type="entry name" value="HMG_CoA_R_NAD"/>
    <property type="match status" value="1"/>
</dbReference>
<sequence length="435" mass="48892">MKKIEGFSKLTKQQKIDWLCETYFSGDEQAHSYFQKYQNADENLQKLHDEFIENAISNYYLPFAIAPNFVINGKTYTIPMVIEESSVVAAASRAAKFWESRGGFKAEVISTEKNGQVHFMFYGEKADLERFFEKVKPKMLSDAQVITANMEKRGGGITDIRLVDKTSELANYYQLFVTFETLDAMGANFINSCLESFSQTFRTEAVNFPEIDKKYEIVMSILSNYVPECLVRVEVSCPTERLAIANLEGKEFAEKFVRAIAIANAEVRRATTHNKGIMNGIDSVILATGNDFRAVEAGVHAYASRSGKYQSLTKAYVKDDIFHFEIEVPLALGTVGGLTNLHPLVKTALQILEKPSAKELMQIAATVGLAQNFAAVSSLITLGIQKGHMKMHLMNILNQLGANEAQKKYITNYFKDKTLTHREVSDVFESIRHLN</sequence>
<evidence type="ECO:0000313" key="5">
    <source>
        <dbReference type="Proteomes" id="UP000038055"/>
    </source>
</evidence>
<dbReference type="InterPro" id="IPR002202">
    <property type="entry name" value="HMG_CoA_Rdtase"/>
</dbReference>
<dbReference type="Gene3D" id="1.10.8.660">
    <property type="match status" value="1"/>
</dbReference>
<organism evidence="4 5">
    <name type="scientific">Capnocytophaga cynodegmi</name>
    <dbReference type="NCBI Taxonomy" id="28189"/>
    <lineage>
        <taxon>Bacteria</taxon>
        <taxon>Pseudomonadati</taxon>
        <taxon>Bacteroidota</taxon>
        <taxon>Flavobacteriia</taxon>
        <taxon>Flavobacteriales</taxon>
        <taxon>Flavobacteriaceae</taxon>
        <taxon>Capnocytophaga</taxon>
    </lineage>
</organism>
<keyword evidence="5" id="KW-1185">Reference proteome</keyword>
<dbReference type="Pfam" id="PF00368">
    <property type="entry name" value="HMG-CoA_red"/>
    <property type="match status" value="1"/>
</dbReference>
<dbReference type="InterPro" id="IPR004553">
    <property type="entry name" value="HMG_CoA_Rdtase_bac-typ"/>
</dbReference>
<gene>
    <name evidence="4" type="ORF">CCYN2B_140078</name>
</gene>
<name>A0A0B7H3R1_9FLAO</name>
<dbReference type="CDD" id="cd00644">
    <property type="entry name" value="HMG-CoA_reductase_classII"/>
    <property type="match status" value="1"/>
</dbReference>
<proteinExistence type="inferred from homology"/>
<keyword evidence="3" id="KW-0520">NAD</keyword>
<dbReference type="eggNOG" id="COG1257">
    <property type="taxonomic scope" value="Bacteria"/>
</dbReference>
<dbReference type="AlphaFoldDB" id="A0A0B7H3R1"/>
<dbReference type="Gene3D" id="3.90.770.10">
    <property type="entry name" value="3-hydroxy-3-methylglutaryl-coenzyme A Reductase, Chain A, domain 2"/>
    <property type="match status" value="2"/>
</dbReference>
<evidence type="ECO:0000256" key="1">
    <source>
        <dbReference type="ARBA" id="ARBA00007661"/>
    </source>
</evidence>
<dbReference type="InterPro" id="IPR009023">
    <property type="entry name" value="HMG_CoA_Rdtase_NAD(P)-bd_sf"/>
</dbReference>
<reference evidence="5" key="1">
    <citation type="submission" date="2015-01" db="EMBL/GenBank/DDBJ databases">
        <authorList>
            <person name="MANFREDI Pablo"/>
        </authorList>
    </citation>
    <scope>NUCLEOTIDE SEQUENCE [LARGE SCALE GENOMIC DNA]</scope>
    <source>
        <strain evidence="5">Ccyn2B</strain>
    </source>
</reference>
<dbReference type="EMBL" id="CDOD01000006">
    <property type="protein sequence ID" value="CEN33164.1"/>
    <property type="molecule type" value="Genomic_DNA"/>
</dbReference>
<dbReference type="GO" id="GO:0140643">
    <property type="term" value="F:hydroxymethylglutaryl-CoA reductase (NADH) activity"/>
    <property type="evidence" value="ECO:0007669"/>
    <property type="project" value="UniProtKB-EC"/>
</dbReference>
<dbReference type="InterPro" id="IPR023074">
    <property type="entry name" value="HMG_CoA_Rdtase_cat_sf"/>
</dbReference>
<evidence type="ECO:0000313" key="4">
    <source>
        <dbReference type="EMBL" id="CEN33164.1"/>
    </source>
</evidence>
<dbReference type="SUPFAM" id="SSF55035">
    <property type="entry name" value="NAD-binding domain of HMG-CoA reductase"/>
    <property type="match status" value="1"/>
</dbReference>
<keyword evidence="2 3" id="KW-0560">Oxidoreductase</keyword>
<dbReference type="GO" id="GO:0004420">
    <property type="term" value="F:hydroxymethylglutaryl-CoA reductase (NADPH) activity"/>
    <property type="evidence" value="ECO:0007669"/>
    <property type="project" value="InterPro"/>
</dbReference>
<dbReference type="RefSeq" id="WP_041990655.1">
    <property type="nucleotide sequence ID" value="NZ_CDOD01000006.1"/>
</dbReference>
<comment type="pathway">
    <text evidence="3">Metabolic intermediate metabolism; (R)-mevalonate degradation; (S)-3-hydroxy-3-methylglutaryl-CoA from (R)-mevalonate: step 1/1.</text>
</comment>
<dbReference type="SUPFAM" id="SSF56542">
    <property type="entry name" value="Substrate-binding domain of HMG-CoA reductase"/>
    <property type="match status" value="1"/>
</dbReference>
<evidence type="ECO:0000256" key="2">
    <source>
        <dbReference type="ARBA" id="ARBA00023002"/>
    </source>
</evidence>
<evidence type="ECO:0000256" key="3">
    <source>
        <dbReference type="RuleBase" id="RU361219"/>
    </source>
</evidence>
<accession>A0A0B7H3R1</accession>